<gene>
    <name evidence="2" type="ORF">KZC50_10185</name>
</gene>
<dbReference type="AlphaFoldDB" id="A0AAJ2HL55"/>
<organism evidence="2 3">
    <name type="scientific">Microbacterium aurantiacum</name>
    <dbReference type="NCBI Taxonomy" id="162393"/>
    <lineage>
        <taxon>Bacteria</taxon>
        <taxon>Bacillati</taxon>
        <taxon>Actinomycetota</taxon>
        <taxon>Actinomycetes</taxon>
        <taxon>Micrococcales</taxon>
        <taxon>Microbacteriaceae</taxon>
        <taxon>Microbacterium</taxon>
    </lineage>
</organism>
<feature type="signal peptide" evidence="1">
    <location>
        <begin position="1"/>
        <end position="26"/>
    </location>
</feature>
<dbReference type="EMBL" id="JAHWXH010000002">
    <property type="protein sequence ID" value="MDS0245976.1"/>
    <property type="molecule type" value="Genomic_DNA"/>
</dbReference>
<feature type="chain" id="PRO_5042587838" description="Lipoprotein" evidence="1">
    <location>
        <begin position="27"/>
        <end position="178"/>
    </location>
</feature>
<sequence>MMTRWTGTLLLALVTGALLTGCAPDASEPTPTPSFSSDEDAFAAAEATYRAYVDALNQVDLSDPATFEPVYAWTTGEANANERKSLSQMSADGWQVEGDTVVASFLRPTAPSTDSPTAAVVCSDVSRVEVVDSGGTSVVPDARPDVYALSVTFVPEPDAEFGLKISSSNAVEDDRCGP</sequence>
<comment type="caution">
    <text evidence="2">The sequence shown here is derived from an EMBL/GenBank/DDBJ whole genome shotgun (WGS) entry which is preliminary data.</text>
</comment>
<keyword evidence="1" id="KW-0732">Signal</keyword>
<dbReference type="PROSITE" id="PS51257">
    <property type="entry name" value="PROKAR_LIPOPROTEIN"/>
    <property type="match status" value="1"/>
</dbReference>
<accession>A0AAJ2HL55</accession>
<evidence type="ECO:0000256" key="1">
    <source>
        <dbReference type="SAM" id="SignalP"/>
    </source>
</evidence>
<proteinExistence type="predicted"/>
<protein>
    <recommendedName>
        <fullName evidence="4">Lipoprotein</fullName>
    </recommendedName>
</protein>
<evidence type="ECO:0008006" key="4">
    <source>
        <dbReference type="Google" id="ProtNLM"/>
    </source>
</evidence>
<reference evidence="2 3" key="1">
    <citation type="submission" date="2021-06" db="EMBL/GenBank/DDBJ databases">
        <title>Genome-based taxonomic framework of Microbacterium strains isolated from marine environment, the description of four new species and reclassification of four preexisting species.</title>
        <authorList>
            <person name="Lee S.D."/>
            <person name="Kim S.-M."/>
            <person name="Byeon Y.-S."/>
            <person name="Yang H.L."/>
            <person name="Kim I.S."/>
        </authorList>
    </citation>
    <scope>NUCLEOTIDE SEQUENCE [LARGE SCALE GENOMIC DNA]</scope>
    <source>
        <strain evidence="2 3">KACC 20514</strain>
    </source>
</reference>
<evidence type="ECO:0000313" key="3">
    <source>
        <dbReference type="Proteomes" id="UP001183582"/>
    </source>
</evidence>
<name>A0AAJ2HL55_9MICO</name>
<dbReference type="Proteomes" id="UP001183582">
    <property type="component" value="Unassembled WGS sequence"/>
</dbReference>
<evidence type="ECO:0000313" key="2">
    <source>
        <dbReference type="EMBL" id="MDS0245976.1"/>
    </source>
</evidence>